<dbReference type="InterPro" id="IPR027417">
    <property type="entry name" value="P-loop_NTPase"/>
</dbReference>
<proteinExistence type="predicted"/>
<evidence type="ECO:0000313" key="2">
    <source>
        <dbReference type="Proteomes" id="UP001166286"/>
    </source>
</evidence>
<dbReference type="AlphaFoldDB" id="A0AA39RA26"/>
<dbReference type="SUPFAM" id="SSF52540">
    <property type="entry name" value="P-loop containing nucleoside triphosphate hydrolases"/>
    <property type="match status" value="1"/>
</dbReference>
<comment type="caution">
    <text evidence="1">The sequence shown here is derived from an EMBL/GenBank/DDBJ whole genome shotgun (WGS) entry which is preliminary data.</text>
</comment>
<dbReference type="Gene3D" id="3.40.50.300">
    <property type="entry name" value="P-loop containing nucleotide triphosphate hydrolases"/>
    <property type="match status" value="1"/>
</dbReference>
<reference evidence="1" key="1">
    <citation type="submission" date="2023-03" db="EMBL/GenBank/DDBJ databases">
        <title>Complete genome of Cladonia borealis.</title>
        <authorList>
            <person name="Park H."/>
        </authorList>
    </citation>
    <scope>NUCLEOTIDE SEQUENCE</scope>
    <source>
        <strain evidence="1">ANT050790</strain>
    </source>
</reference>
<dbReference type="EMBL" id="JAFEKC020000003">
    <property type="protein sequence ID" value="KAK0516098.1"/>
    <property type="molecule type" value="Genomic_DNA"/>
</dbReference>
<evidence type="ECO:0000313" key="1">
    <source>
        <dbReference type="EMBL" id="KAK0516098.1"/>
    </source>
</evidence>
<dbReference type="Proteomes" id="UP001166286">
    <property type="component" value="Unassembled WGS sequence"/>
</dbReference>
<sequence length="187" mass="21042">MITYTIFKDNTNSTIAHLGSATSTPMDPALTAVHGSPSAEPSYREKKSLLGSRRYLRQDLWTWPAIEQGLKDVFGPAATVRDHTQREALQLSASWTPESIIILPTGGGKGTLYLVLSRLQAAEVTIVIVPLIALRQDLIRRCREYGIPHWHYNNVDRMQERLHAVPHLVFVDVESAVTQHWYTAEDI</sequence>
<organism evidence="1 2">
    <name type="scientific">Cladonia borealis</name>
    <dbReference type="NCBI Taxonomy" id="184061"/>
    <lineage>
        <taxon>Eukaryota</taxon>
        <taxon>Fungi</taxon>
        <taxon>Dikarya</taxon>
        <taxon>Ascomycota</taxon>
        <taxon>Pezizomycotina</taxon>
        <taxon>Lecanoromycetes</taxon>
        <taxon>OSLEUM clade</taxon>
        <taxon>Lecanoromycetidae</taxon>
        <taxon>Lecanorales</taxon>
        <taxon>Lecanorineae</taxon>
        <taxon>Cladoniaceae</taxon>
        <taxon>Cladonia</taxon>
    </lineage>
</organism>
<accession>A0AA39RA26</accession>
<protein>
    <submittedName>
        <fullName evidence="1">Uncharacterized protein</fullName>
    </submittedName>
</protein>
<keyword evidence="2" id="KW-1185">Reference proteome</keyword>
<gene>
    <name evidence="1" type="ORF">JMJ35_002132</name>
</gene>
<name>A0AA39RA26_9LECA</name>